<dbReference type="InterPro" id="IPR012373">
    <property type="entry name" value="Ferrdict_sens_TM"/>
</dbReference>
<dbReference type="Proteomes" id="UP001549749">
    <property type="component" value="Unassembled WGS sequence"/>
</dbReference>
<dbReference type="PANTHER" id="PTHR30273">
    <property type="entry name" value="PERIPLASMIC SIGNAL SENSOR AND SIGMA FACTOR ACTIVATOR FECR-RELATED"/>
    <property type="match status" value="1"/>
</dbReference>
<feature type="domain" description="FecR protein" evidence="2">
    <location>
        <begin position="132"/>
        <end position="216"/>
    </location>
</feature>
<keyword evidence="5" id="KW-1185">Reference proteome</keyword>
<protein>
    <submittedName>
        <fullName evidence="4">FecR domain-containing protein</fullName>
    </submittedName>
</protein>
<keyword evidence="1" id="KW-0472">Membrane</keyword>
<comment type="caution">
    <text evidence="4">The sequence shown here is derived from an EMBL/GenBank/DDBJ whole genome shotgun (WGS) entry which is preliminary data.</text>
</comment>
<name>A0ABV2T256_9BACT</name>
<dbReference type="RefSeq" id="WP_354659746.1">
    <property type="nucleotide sequence ID" value="NZ_JBEXAC010000001.1"/>
</dbReference>
<evidence type="ECO:0000259" key="2">
    <source>
        <dbReference type="Pfam" id="PF04773"/>
    </source>
</evidence>
<evidence type="ECO:0000256" key="1">
    <source>
        <dbReference type="SAM" id="Phobius"/>
    </source>
</evidence>
<proteinExistence type="predicted"/>
<dbReference type="PANTHER" id="PTHR30273:SF2">
    <property type="entry name" value="PROTEIN FECR"/>
    <property type="match status" value="1"/>
</dbReference>
<accession>A0ABV2T256</accession>
<dbReference type="InterPro" id="IPR032508">
    <property type="entry name" value="FecR_C"/>
</dbReference>
<feature type="transmembrane region" description="Helical" evidence="1">
    <location>
        <begin position="92"/>
        <end position="113"/>
    </location>
</feature>
<organism evidence="4 5">
    <name type="scientific">Chitinophaga defluvii</name>
    <dbReference type="NCBI Taxonomy" id="3163343"/>
    <lineage>
        <taxon>Bacteria</taxon>
        <taxon>Pseudomonadati</taxon>
        <taxon>Bacteroidota</taxon>
        <taxon>Chitinophagia</taxon>
        <taxon>Chitinophagales</taxon>
        <taxon>Chitinophagaceae</taxon>
        <taxon>Chitinophaga</taxon>
    </lineage>
</organism>
<evidence type="ECO:0000313" key="5">
    <source>
        <dbReference type="Proteomes" id="UP001549749"/>
    </source>
</evidence>
<dbReference type="EMBL" id="JBEXAC010000001">
    <property type="protein sequence ID" value="MET6997107.1"/>
    <property type="molecule type" value="Genomic_DNA"/>
</dbReference>
<dbReference type="InterPro" id="IPR006860">
    <property type="entry name" value="FecR"/>
</dbReference>
<dbReference type="Gene3D" id="2.60.120.1440">
    <property type="match status" value="1"/>
</dbReference>
<dbReference type="Pfam" id="PF04773">
    <property type="entry name" value="FecR"/>
    <property type="match status" value="1"/>
</dbReference>
<dbReference type="Gene3D" id="3.55.50.30">
    <property type="match status" value="1"/>
</dbReference>
<evidence type="ECO:0000259" key="3">
    <source>
        <dbReference type="Pfam" id="PF16344"/>
    </source>
</evidence>
<gene>
    <name evidence="4" type="ORF">ABR189_06990</name>
</gene>
<dbReference type="PIRSF" id="PIRSF018266">
    <property type="entry name" value="FecR"/>
    <property type="match status" value="1"/>
</dbReference>
<feature type="domain" description="Protein FecR C-terminal" evidence="3">
    <location>
        <begin position="260"/>
        <end position="328"/>
    </location>
</feature>
<reference evidence="4 5" key="1">
    <citation type="submission" date="2024-06" db="EMBL/GenBank/DDBJ databases">
        <title>Chitinophaga defluvii sp. nov., isolated from municipal sewage.</title>
        <authorList>
            <person name="Zhang L."/>
        </authorList>
    </citation>
    <scope>NUCLEOTIDE SEQUENCE [LARGE SCALE GENOMIC DNA]</scope>
    <source>
        <strain evidence="4 5">H8</strain>
    </source>
</reference>
<sequence length="332" mass="37044">MMYQPGETEISLVIQFLKNPQDPLLQKQIAAFKAQGPAQENYVNEMLEAWEGAGEVKPHYQFVLKNSGLPFLEEEAAILPGQTASPTRLRAIWRWTAGVAAATLLAVAGTWYYQQQAVQELTYTNHSRQVDSLILADGTKVFLNKGAVVRYPSRFKGSKREVALLSGEAYFDINPNAAMPFEVKLDEQSAVKVLGTTFNIFRSGTFTEVYVSSGKVALTAANGEEAVLTANMEGVLRDQNSKISVRTLEGSSRMAWKTGKLYFDNLSMADVLTAIERYYGVKFDVKYKAILHEKLTADFEQEGLEHILLLIEQTYDVHIITGGDNTYIIQHK</sequence>
<evidence type="ECO:0000313" key="4">
    <source>
        <dbReference type="EMBL" id="MET6997107.1"/>
    </source>
</evidence>
<dbReference type="Pfam" id="PF16344">
    <property type="entry name" value="FecR_C"/>
    <property type="match status" value="1"/>
</dbReference>
<keyword evidence="1" id="KW-1133">Transmembrane helix</keyword>
<keyword evidence="1" id="KW-0812">Transmembrane</keyword>